<evidence type="ECO:0000313" key="15">
    <source>
        <dbReference type="Proteomes" id="UP001642360"/>
    </source>
</evidence>
<evidence type="ECO:0000256" key="7">
    <source>
        <dbReference type="ARBA" id="ARBA00023136"/>
    </source>
</evidence>
<feature type="region of interest" description="Disordered" evidence="11">
    <location>
        <begin position="259"/>
        <end position="290"/>
    </location>
</feature>
<dbReference type="PROSITE" id="PS51005">
    <property type="entry name" value="NAC"/>
    <property type="match status" value="1"/>
</dbReference>
<keyword evidence="8" id="KW-0010">Activator</keyword>
<dbReference type="Gene3D" id="2.170.150.80">
    <property type="entry name" value="NAC domain"/>
    <property type="match status" value="1"/>
</dbReference>
<accession>A0ABC8SGI7</accession>
<proteinExistence type="predicted"/>
<comment type="subcellular location">
    <subcellularLocation>
        <location evidence="2">Membrane</location>
        <topology evidence="2">Single-pass membrane protein</topology>
    </subcellularLocation>
    <subcellularLocation>
        <location evidence="1">Nucleus</location>
    </subcellularLocation>
</comment>
<keyword evidence="10" id="KW-0539">Nucleus</keyword>
<evidence type="ECO:0000256" key="1">
    <source>
        <dbReference type="ARBA" id="ARBA00004123"/>
    </source>
</evidence>
<dbReference type="AlphaFoldDB" id="A0ABC8SGI7"/>
<keyword evidence="7 12" id="KW-0472">Membrane</keyword>
<dbReference type="GO" id="GO:0016020">
    <property type="term" value="C:membrane"/>
    <property type="evidence" value="ECO:0007669"/>
    <property type="project" value="UniProtKB-SubCell"/>
</dbReference>
<evidence type="ECO:0000313" key="14">
    <source>
        <dbReference type="EMBL" id="CAK9154198.1"/>
    </source>
</evidence>
<evidence type="ECO:0000256" key="2">
    <source>
        <dbReference type="ARBA" id="ARBA00004167"/>
    </source>
</evidence>
<feature type="compositionally biased region" description="Polar residues" evidence="11">
    <location>
        <begin position="267"/>
        <end position="278"/>
    </location>
</feature>
<dbReference type="SUPFAM" id="SSF101941">
    <property type="entry name" value="NAC domain"/>
    <property type="match status" value="1"/>
</dbReference>
<name>A0ABC8SGI7_9AQUA</name>
<keyword evidence="3 12" id="KW-0812">Transmembrane</keyword>
<dbReference type="Proteomes" id="UP001642360">
    <property type="component" value="Unassembled WGS sequence"/>
</dbReference>
<keyword evidence="6" id="KW-0238">DNA-binding</keyword>
<keyword evidence="4 12" id="KW-1133">Transmembrane helix</keyword>
<sequence>MTVSGSSLCFGDDKVFPPGFRFHPTDEELVLYYLKRKICCRRLRLDIIGETDVYKWDPEDLPGKSKLRTGDRQWFFFSPRDRKYPNGARSNRATRYGYWKATGKDRIITCNSRSVGVKKTLVFYKGRAPSGKRTDWVMHEYTLDEDELQRCQSAQDYYALYKVYKKSGPGPKNGEQYGAPFKEEEWEDEVLDVNGHVDQENSVIQLNEVAYIDNFRANVQQQSSLDDLEEFMNGIADEPLLFTPLAGNHDYLLQQVVGEEEDESTLADPSSRTVNLPDQSMVLPPSSQQNNLHASFDLTQSATSQLQLHSVPEVTSALDIHPQELHVAEEDFLEMDDLLGPEPTIQYVDNPLESLQFNDFDGLSEFDLFHDASMFLPEMGQGEPGQISQQCMNNLENGIVNPVSDPYLTNIGNGTANYQLQPLSNFANDINCQLWVDGQRCNAFTPAEANQLTVTPPISGVVCDSSFANGPVGSNQNQIGIQDHGTDSWSSALWAFVESIPATPASASENALVNRAFERMSSFGRVRLRARNINTDAGNSTSTAIRPPRSNGGFFYFSVLGVVCAILCVLIGTSVRMLGRYISS</sequence>
<evidence type="ECO:0000256" key="11">
    <source>
        <dbReference type="SAM" id="MobiDB-lite"/>
    </source>
</evidence>
<dbReference type="EMBL" id="CAUOFW020002502">
    <property type="protein sequence ID" value="CAK9154198.1"/>
    <property type="molecule type" value="Genomic_DNA"/>
</dbReference>
<evidence type="ECO:0000259" key="13">
    <source>
        <dbReference type="PROSITE" id="PS51005"/>
    </source>
</evidence>
<evidence type="ECO:0000256" key="9">
    <source>
        <dbReference type="ARBA" id="ARBA00023163"/>
    </source>
</evidence>
<evidence type="ECO:0000256" key="4">
    <source>
        <dbReference type="ARBA" id="ARBA00022989"/>
    </source>
</evidence>
<feature type="domain" description="NAC" evidence="13">
    <location>
        <begin position="16"/>
        <end position="166"/>
    </location>
</feature>
<reference evidence="14 15" key="1">
    <citation type="submission" date="2024-02" db="EMBL/GenBank/DDBJ databases">
        <authorList>
            <person name="Vignale AGUSTIN F."/>
            <person name="Sosa J E."/>
            <person name="Modenutti C."/>
        </authorList>
    </citation>
    <scope>NUCLEOTIDE SEQUENCE [LARGE SCALE GENOMIC DNA]</scope>
</reference>
<dbReference type="FunFam" id="2.170.150.80:FF:000002">
    <property type="entry name" value="Nac domain-containing protein 86"/>
    <property type="match status" value="1"/>
</dbReference>
<dbReference type="PANTHER" id="PTHR31744:SF216">
    <property type="entry name" value="NAC TRANSCRIPTION FACTOR"/>
    <property type="match status" value="1"/>
</dbReference>
<keyword evidence="9" id="KW-0804">Transcription</keyword>
<dbReference type="GO" id="GO:0005634">
    <property type="term" value="C:nucleus"/>
    <property type="evidence" value="ECO:0007669"/>
    <property type="project" value="UniProtKB-SubCell"/>
</dbReference>
<organism evidence="14 15">
    <name type="scientific">Ilex paraguariensis</name>
    <name type="common">yerba mate</name>
    <dbReference type="NCBI Taxonomy" id="185542"/>
    <lineage>
        <taxon>Eukaryota</taxon>
        <taxon>Viridiplantae</taxon>
        <taxon>Streptophyta</taxon>
        <taxon>Embryophyta</taxon>
        <taxon>Tracheophyta</taxon>
        <taxon>Spermatophyta</taxon>
        <taxon>Magnoliopsida</taxon>
        <taxon>eudicotyledons</taxon>
        <taxon>Gunneridae</taxon>
        <taxon>Pentapetalae</taxon>
        <taxon>asterids</taxon>
        <taxon>campanulids</taxon>
        <taxon>Aquifoliales</taxon>
        <taxon>Aquifoliaceae</taxon>
        <taxon>Ilex</taxon>
    </lineage>
</organism>
<protein>
    <recommendedName>
        <fullName evidence="13">NAC domain-containing protein</fullName>
    </recommendedName>
</protein>
<keyword evidence="15" id="KW-1185">Reference proteome</keyword>
<keyword evidence="5" id="KW-0805">Transcription regulation</keyword>
<dbReference type="PANTHER" id="PTHR31744">
    <property type="entry name" value="PROTEIN CUP-SHAPED COTYLEDON 2-RELATED"/>
    <property type="match status" value="1"/>
</dbReference>
<evidence type="ECO:0000256" key="3">
    <source>
        <dbReference type="ARBA" id="ARBA00022692"/>
    </source>
</evidence>
<dbReference type="GO" id="GO:0000976">
    <property type="term" value="F:transcription cis-regulatory region binding"/>
    <property type="evidence" value="ECO:0007669"/>
    <property type="project" value="UniProtKB-ARBA"/>
</dbReference>
<gene>
    <name evidence="14" type="ORF">ILEXP_LOCUS22505</name>
</gene>
<evidence type="ECO:0000256" key="5">
    <source>
        <dbReference type="ARBA" id="ARBA00023015"/>
    </source>
</evidence>
<dbReference type="Pfam" id="PF02365">
    <property type="entry name" value="NAM"/>
    <property type="match status" value="1"/>
</dbReference>
<comment type="caution">
    <text evidence="14">The sequence shown here is derived from an EMBL/GenBank/DDBJ whole genome shotgun (WGS) entry which is preliminary data.</text>
</comment>
<feature type="transmembrane region" description="Helical" evidence="12">
    <location>
        <begin position="554"/>
        <end position="575"/>
    </location>
</feature>
<evidence type="ECO:0000256" key="10">
    <source>
        <dbReference type="ARBA" id="ARBA00023242"/>
    </source>
</evidence>
<evidence type="ECO:0000256" key="8">
    <source>
        <dbReference type="ARBA" id="ARBA00023159"/>
    </source>
</evidence>
<dbReference type="InterPro" id="IPR036093">
    <property type="entry name" value="NAC_dom_sf"/>
</dbReference>
<evidence type="ECO:0000256" key="12">
    <source>
        <dbReference type="SAM" id="Phobius"/>
    </source>
</evidence>
<evidence type="ECO:0000256" key="6">
    <source>
        <dbReference type="ARBA" id="ARBA00023125"/>
    </source>
</evidence>
<dbReference type="InterPro" id="IPR003441">
    <property type="entry name" value="NAC-dom"/>
</dbReference>
<dbReference type="GO" id="GO:0006355">
    <property type="term" value="P:regulation of DNA-templated transcription"/>
    <property type="evidence" value="ECO:0007669"/>
    <property type="project" value="UniProtKB-ARBA"/>
</dbReference>